<feature type="compositionally biased region" description="Pro residues" evidence="1">
    <location>
        <begin position="151"/>
        <end position="160"/>
    </location>
</feature>
<evidence type="ECO:0000313" key="2">
    <source>
        <dbReference type="EMBL" id="AWK11284.1"/>
    </source>
</evidence>
<dbReference type="Proteomes" id="UP000245051">
    <property type="component" value="Chromosome"/>
</dbReference>
<organism evidence="2 3">
    <name type="scientific">Streptomyces spongiicola</name>
    <dbReference type="NCBI Taxonomy" id="1690221"/>
    <lineage>
        <taxon>Bacteria</taxon>
        <taxon>Bacillati</taxon>
        <taxon>Actinomycetota</taxon>
        <taxon>Actinomycetes</taxon>
        <taxon>Kitasatosporales</taxon>
        <taxon>Streptomycetaceae</taxon>
        <taxon>Streptomyces</taxon>
    </lineage>
</organism>
<proteinExistence type="predicted"/>
<evidence type="ECO:0000313" key="3">
    <source>
        <dbReference type="Proteomes" id="UP000245051"/>
    </source>
</evidence>
<keyword evidence="3" id="KW-1185">Reference proteome</keyword>
<feature type="compositionally biased region" description="Pro residues" evidence="1">
    <location>
        <begin position="41"/>
        <end position="53"/>
    </location>
</feature>
<dbReference type="EMBL" id="CP029254">
    <property type="protein sequence ID" value="AWK11284.1"/>
    <property type="molecule type" value="Genomic_DNA"/>
</dbReference>
<name>A0ABN5KRZ3_9ACTN</name>
<reference evidence="2 3" key="1">
    <citation type="submission" date="2018-05" db="EMBL/GenBank/DDBJ databases">
        <title>Complete genome sequence of the Type Strain of Streptomyces spongiicola HNM0071, the producer of staurosporine.</title>
        <authorList>
            <person name="Zhou S."/>
            <person name="Huang X."/>
        </authorList>
    </citation>
    <scope>NUCLEOTIDE SEQUENCE [LARGE SCALE GENOMIC DNA]</scope>
    <source>
        <strain evidence="2 3">HNM0071</strain>
    </source>
</reference>
<protein>
    <submittedName>
        <fullName evidence="2">Uncharacterized protein</fullName>
    </submittedName>
</protein>
<sequence length="160" mass="16372">MPGAGCRVPDAGCAGCRVRGGRGGPRVTAAALSRTRRATAVPPPRPPFPPPSVAPRAADVFRRGPGVVEFRAFPGAVRQPGAVGSGTAAVIRRPQGPTAHRPATCVGRDSPEPAHRGRGSGGPATRAGATLHLHHPQRHGDRIGYARGRDPPPPPSATAR</sequence>
<gene>
    <name evidence="2" type="ORF">DDQ41_22885</name>
</gene>
<evidence type="ECO:0000256" key="1">
    <source>
        <dbReference type="SAM" id="MobiDB-lite"/>
    </source>
</evidence>
<feature type="region of interest" description="Disordered" evidence="1">
    <location>
        <begin position="19"/>
        <end position="57"/>
    </location>
</feature>
<feature type="compositionally biased region" description="Basic and acidic residues" evidence="1">
    <location>
        <begin position="138"/>
        <end position="150"/>
    </location>
</feature>
<accession>A0ABN5KRZ3</accession>
<feature type="region of interest" description="Disordered" evidence="1">
    <location>
        <begin position="79"/>
        <end position="160"/>
    </location>
</feature>